<reference evidence="9 10" key="1">
    <citation type="submission" date="2018-06" db="EMBL/GenBank/DDBJ databases">
        <title>Comparative genomics of Brasilonema spp. strains.</title>
        <authorList>
            <person name="Alvarenga D.O."/>
            <person name="Fiore M.F."/>
            <person name="Varani A.M."/>
        </authorList>
    </citation>
    <scope>NUCLEOTIDE SEQUENCE [LARGE SCALE GENOMIC DNA]</scope>
    <source>
        <strain evidence="9 10">CENA114</strain>
    </source>
</reference>
<dbReference type="InterPro" id="IPR020930">
    <property type="entry name" value="Ribosomal_uL5_bac-type"/>
</dbReference>
<dbReference type="EMBL" id="CP030118">
    <property type="protein sequence ID" value="QDL10145.1"/>
    <property type="molecule type" value="Genomic_DNA"/>
</dbReference>
<dbReference type="InterPro" id="IPR037121">
    <property type="entry name" value="Ribosomal_bL25_C"/>
</dbReference>
<evidence type="ECO:0000256" key="2">
    <source>
        <dbReference type="ARBA" id="ARBA00022884"/>
    </source>
</evidence>
<evidence type="ECO:0000313" key="10">
    <source>
        <dbReference type="Proteomes" id="UP000503129"/>
    </source>
</evidence>
<dbReference type="PANTHER" id="PTHR33284:SF1">
    <property type="entry name" value="RIBOSOMAL PROTEIN L25_GLN-TRNA SYNTHETASE, ANTI-CODON-BINDING DOMAIN-CONTAINING PROTEIN"/>
    <property type="match status" value="1"/>
</dbReference>
<accession>A0A856MFQ0</accession>
<dbReference type="InterPro" id="IPR001021">
    <property type="entry name" value="Ribosomal_bL25_long"/>
</dbReference>
<feature type="domain" description="Large ribosomal subunit protein bL25 beta" evidence="8">
    <location>
        <begin position="103"/>
        <end position="185"/>
    </location>
</feature>
<dbReference type="Pfam" id="PF01386">
    <property type="entry name" value="Ribosomal_L25p"/>
    <property type="match status" value="1"/>
</dbReference>
<keyword evidence="10" id="KW-1185">Reference proteome</keyword>
<dbReference type="SUPFAM" id="SSF50715">
    <property type="entry name" value="Ribosomal protein L25-like"/>
    <property type="match status" value="1"/>
</dbReference>
<dbReference type="NCBIfam" id="NF004612">
    <property type="entry name" value="PRK05943.1"/>
    <property type="match status" value="1"/>
</dbReference>
<keyword evidence="4 5" id="KW-0687">Ribonucleoprotein</keyword>
<keyword evidence="2 5" id="KW-0694">RNA-binding</keyword>
<evidence type="ECO:0000256" key="3">
    <source>
        <dbReference type="ARBA" id="ARBA00022980"/>
    </source>
</evidence>
<dbReference type="RefSeq" id="WP_169264338.1">
    <property type="nucleotide sequence ID" value="NZ_CAWOXK010000001.1"/>
</dbReference>
<evidence type="ECO:0000256" key="5">
    <source>
        <dbReference type="HAMAP-Rule" id="MF_01334"/>
    </source>
</evidence>
<dbReference type="NCBIfam" id="TIGR00731">
    <property type="entry name" value="bL25_bact_ctc"/>
    <property type="match status" value="1"/>
</dbReference>
<dbReference type="InterPro" id="IPR029751">
    <property type="entry name" value="Ribosomal_L25_dom"/>
</dbReference>
<dbReference type="Proteomes" id="UP000503129">
    <property type="component" value="Chromosome"/>
</dbReference>
<proteinExistence type="inferred from homology"/>
<comment type="subunit">
    <text evidence="5">Part of the 50S ribosomal subunit; part of the 5S rRNA/L5/L18/L25 subcomplex. Contacts the 5S rRNA. Binds to the 5S rRNA independently of L5 and L18.</text>
</comment>
<dbReference type="HAMAP" id="MF_01334">
    <property type="entry name" value="Ribosomal_bL25_CTC"/>
    <property type="match status" value="1"/>
</dbReference>
<dbReference type="NCBIfam" id="NF004139">
    <property type="entry name" value="PRK05618.4-2"/>
    <property type="match status" value="1"/>
</dbReference>
<dbReference type="Gene3D" id="2.40.240.10">
    <property type="entry name" value="Ribosomal Protein L25, Chain P"/>
    <property type="match status" value="1"/>
</dbReference>
<gene>
    <name evidence="5" type="primary">rplY</name>
    <name evidence="5" type="synonym">ctc</name>
    <name evidence="9" type="ORF">DP114_21625</name>
</gene>
<dbReference type="GO" id="GO:0008097">
    <property type="term" value="F:5S rRNA binding"/>
    <property type="evidence" value="ECO:0007669"/>
    <property type="project" value="InterPro"/>
</dbReference>
<dbReference type="GO" id="GO:0006412">
    <property type="term" value="P:translation"/>
    <property type="evidence" value="ECO:0007669"/>
    <property type="project" value="UniProtKB-UniRule"/>
</dbReference>
<dbReference type="InterPro" id="IPR020056">
    <property type="entry name" value="Rbsml_bL25/Gln-tRNA_synth_N"/>
</dbReference>
<evidence type="ECO:0000256" key="4">
    <source>
        <dbReference type="ARBA" id="ARBA00023274"/>
    </source>
</evidence>
<dbReference type="GO" id="GO:0003735">
    <property type="term" value="F:structural constituent of ribosome"/>
    <property type="evidence" value="ECO:0007669"/>
    <property type="project" value="InterPro"/>
</dbReference>
<dbReference type="InterPro" id="IPR011035">
    <property type="entry name" value="Ribosomal_bL25/Gln-tRNA_synth"/>
</dbReference>
<dbReference type="AlphaFoldDB" id="A0A856MFQ0"/>
<keyword evidence="1 5" id="KW-0699">rRNA-binding</keyword>
<dbReference type="PANTHER" id="PTHR33284">
    <property type="entry name" value="RIBOSOMAL PROTEIN L25/GLN-TRNA SYNTHETASE, ANTI-CODON-BINDING DOMAIN-CONTAINING PROTEIN"/>
    <property type="match status" value="1"/>
</dbReference>
<organism evidence="9 10">
    <name type="scientific">Brasilonema sennae CENA114</name>
    <dbReference type="NCBI Taxonomy" id="415709"/>
    <lineage>
        <taxon>Bacteria</taxon>
        <taxon>Bacillati</taxon>
        <taxon>Cyanobacteriota</taxon>
        <taxon>Cyanophyceae</taxon>
        <taxon>Nostocales</taxon>
        <taxon>Scytonemataceae</taxon>
        <taxon>Brasilonema</taxon>
        <taxon>Bromeliae group (in: Brasilonema)</taxon>
    </lineage>
</organism>
<evidence type="ECO:0000256" key="1">
    <source>
        <dbReference type="ARBA" id="ARBA00022730"/>
    </source>
</evidence>
<name>A0A856MFQ0_9CYAN</name>
<evidence type="ECO:0000259" key="8">
    <source>
        <dbReference type="Pfam" id="PF14693"/>
    </source>
</evidence>
<keyword evidence="3 5" id="KW-0689">Ribosomal protein</keyword>
<feature type="domain" description="Large ribosomal subunit protein bL25 L25" evidence="7">
    <location>
        <begin position="7"/>
        <end position="93"/>
    </location>
</feature>
<evidence type="ECO:0000259" key="7">
    <source>
        <dbReference type="Pfam" id="PF01386"/>
    </source>
</evidence>
<feature type="compositionally biased region" description="Acidic residues" evidence="6">
    <location>
        <begin position="205"/>
        <end position="217"/>
    </location>
</feature>
<dbReference type="Pfam" id="PF14693">
    <property type="entry name" value="Ribosomal_TL5_C"/>
    <property type="match status" value="1"/>
</dbReference>
<evidence type="ECO:0000313" key="9">
    <source>
        <dbReference type="EMBL" id="QDL10145.1"/>
    </source>
</evidence>
<evidence type="ECO:0000256" key="6">
    <source>
        <dbReference type="SAM" id="MobiDB-lite"/>
    </source>
</evidence>
<dbReference type="KEGG" id="bsen:DP114_21625"/>
<dbReference type="CDD" id="cd00495">
    <property type="entry name" value="Ribosomal_L25_TL5_CTC"/>
    <property type="match status" value="1"/>
</dbReference>
<dbReference type="InterPro" id="IPR020057">
    <property type="entry name" value="Ribosomal_bL25_b-dom"/>
</dbReference>
<dbReference type="GO" id="GO:0022625">
    <property type="term" value="C:cytosolic large ribosomal subunit"/>
    <property type="evidence" value="ECO:0007669"/>
    <property type="project" value="TreeGrafter"/>
</dbReference>
<comment type="similarity">
    <text evidence="5">Belongs to the bacterial ribosomal protein bL25 family. CTC subfamily.</text>
</comment>
<feature type="region of interest" description="Disordered" evidence="6">
    <location>
        <begin position="187"/>
        <end position="225"/>
    </location>
</feature>
<protein>
    <recommendedName>
        <fullName evidence="5">Large ribosomal subunit protein bL25</fullName>
    </recommendedName>
    <alternativeName>
        <fullName evidence="5">General stress protein CTC</fullName>
    </alternativeName>
</protein>
<comment type="function">
    <text evidence="5">This is one of the proteins that binds to the 5S RNA in the ribosome where it forms part of the central protuberance.</text>
</comment>
<dbReference type="Gene3D" id="2.170.120.20">
    <property type="entry name" value="Ribosomal protein L25, beta domain"/>
    <property type="match status" value="1"/>
</dbReference>
<sequence>MQLTVDCQKRPEGTKPNALRRSGKIPAHLYGHKGTEAISLVLDAKVVERLLIKASVNNTLIDLNITDVPWRGKTLLREVQSHPAKRTTYHLSFFAVAGHGDTDVEVPVSFVGEPVGVKLENGVLDTQFTVVSLRCAPENIPEAISVDVSNMHVGDILYVDALNLPENVTYLGDSEQAIATILPPQVDAKAEDEAEAEAAAAEAAEAGETETEGEEQSESATSEQA</sequence>